<name>A0ABZ2XZF8_9RHOB</name>
<dbReference type="Pfam" id="PF01161">
    <property type="entry name" value="PBP"/>
    <property type="match status" value="1"/>
</dbReference>
<sequence length="241" mass="26222">MYQSILHANIDQFLVLYRKSKGRACALFCLPTPHADFAKKKICFRPSDLNFASGTKMKERPIMHLKTVTAAILTTLALGTAHADEPFILSSPELTSGQSIPAKYYWNNFGCSGENTRPELIWSGAPEGTKSFAVTFYDKDAPTGSGFWHWSVYNIPLDATGIGTDIPKGAIENNTDLNQPGFFGPCPPVGRTHSYVYTVYALSAPSLDLPENASAALAGFFYNSNTLATATLEVIAGPREE</sequence>
<dbReference type="InterPro" id="IPR005247">
    <property type="entry name" value="YbhB_YbcL/LppC-like"/>
</dbReference>
<keyword evidence="2" id="KW-1185">Reference proteome</keyword>
<reference evidence="1 2" key="1">
    <citation type="submission" date="2023-04" db="EMBL/GenBank/DDBJ databases">
        <title>Complete genome sequence of Alisedimentitalea scapharcae.</title>
        <authorList>
            <person name="Rong J.-C."/>
            <person name="Yi M.-L."/>
            <person name="Zhao Q."/>
        </authorList>
    </citation>
    <scope>NUCLEOTIDE SEQUENCE [LARGE SCALE GENOMIC DNA]</scope>
    <source>
        <strain evidence="1 2">KCTC 42119</strain>
        <plasmid evidence="1 2">unnamed3</plasmid>
    </source>
</reference>
<gene>
    <name evidence="1" type="ORF">QEZ52_22940</name>
</gene>
<evidence type="ECO:0000313" key="2">
    <source>
        <dbReference type="Proteomes" id="UP001623232"/>
    </source>
</evidence>
<dbReference type="InterPro" id="IPR036610">
    <property type="entry name" value="PEBP-like_sf"/>
</dbReference>
<dbReference type="SUPFAM" id="SSF49777">
    <property type="entry name" value="PEBP-like"/>
    <property type="match status" value="1"/>
</dbReference>
<proteinExistence type="predicted"/>
<organism evidence="1 2">
    <name type="scientific">Aliisedimentitalea scapharcae</name>
    <dbReference type="NCBI Taxonomy" id="1524259"/>
    <lineage>
        <taxon>Bacteria</taxon>
        <taxon>Pseudomonadati</taxon>
        <taxon>Pseudomonadota</taxon>
        <taxon>Alphaproteobacteria</taxon>
        <taxon>Rhodobacterales</taxon>
        <taxon>Roseobacteraceae</taxon>
        <taxon>Aliisedimentitalea</taxon>
    </lineage>
</organism>
<dbReference type="GO" id="GO:0004860">
    <property type="term" value="F:protein kinase inhibitor activity"/>
    <property type="evidence" value="ECO:0007669"/>
    <property type="project" value="UniProtKB-KW"/>
</dbReference>
<dbReference type="NCBIfam" id="TIGR00481">
    <property type="entry name" value="YbhB/YbcL family Raf kinase inhibitor-like protein"/>
    <property type="match status" value="1"/>
</dbReference>
<dbReference type="PANTHER" id="PTHR30289:SF1">
    <property type="entry name" value="PEBP (PHOSPHATIDYLETHANOLAMINE-BINDING PROTEIN) FAMILY PROTEIN"/>
    <property type="match status" value="1"/>
</dbReference>
<dbReference type="Proteomes" id="UP001623232">
    <property type="component" value="Plasmid unnamed3"/>
</dbReference>
<dbReference type="CDD" id="cd00865">
    <property type="entry name" value="PEBP_bact_arch"/>
    <property type="match status" value="1"/>
</dbReference>
<accession>A0ABZ2XZF8</accession>
<protein>
    <submittedName>
        <fullName evidence="1">YbhB/YbcL family Raf kinase inhibitor-like protein</fullName>
    </submittedName>
</protein>
<dbReference type="Gene3D" id="3.90.280.10">
    <property type="entry name" value="PEBP-like"/>
    <property type="match status" value="1"/>
</dbReference>
<dbReference type="RefSeq" id="WP_343211389.1">
    <property type="nucleotide sequence ID" value="NZ_CP123587.1"/>
</dbReference>
<keyword evidence="1" id="KW-0614">Plasmid</keyword>
<keyword evidence="1" id="KW-0649">Protein kinase inhibitor</keyword>
<evidence type="ECO:0000313" key="1">
    <source>
        <dbReference type="EMBL" id="WZK91486.1"/>
    </source>
</evidence>
<dbReference type="EMBL" id="CP123587">
    <property type="protein sequence ID" value="WZK91486.1"/>
    <property type="molecule type" value="Genomic_DNA"/>
</dbReference>
<dbReference type="PANTHER" id="PTHR30289">
    <property type="entry name" value="UNCHARACTERIZED PROTEIN YBCL-RELATED"/>
    <property type="match status" value="1"/>
</dbReference>
<geneLocation type="plasmid" evidence="1 2">
    <name>unnamed3</name>
</geneLocation>
<dbReference type="InterPro" id="IPR008914">
    <property type="entry name" value="PEBP"/>
</dbReference>